<organism evidence="7 8">
    <name type="scientific">Patulibacter medicamentivorans</name>
    <dbReference type="NCBI Taxonomy" id="1097667"/>
    <lineage>
        <taxon>Bacteria</taxon>
        <taxon>Bacillati</taxon>
        <taxon>Actinomycetota</taxon>
        <taxon>Thermoleophilia</taxon>
        <taxon>Solirubrobacterales</taxon>
        <taxon>Patulibacteraceae</taxon>
        <taxon>Patulibacter</taxon>
    </lineage>
</organism>
<protein>
    <submittedName>
        <fullName evidence="7">Branched-chain amino acid ABC transporter ATP-binding protein putative</fullName>
    </submittedName>
</protein>
<dbReference type="RefSeq" id="WP_007576567.1">
    <property type="nucleotide sequence ID" value="NZ_AGUD01000238.1"/>
</dbReference>
<evidence type="ECO:0000256" key="2">
    <source>
        <dbReference type="ARBA" id="ARBA00022448"/>
    </source>
</evidence>
<comment type="similarity">
    <text evidence="1">Belongs to the ABC transporter superfamily.</text>
</comment>
<dbReference type="Gene3D" id="3.40.50.300">
    <property type="entry name" value="P-loop containing nucleotide triphosphate hydrolases"/>
    <property type="match status" value="1"/>
</dbReference>
<dbReference type="PROSITE" id="PS00211">
    <property type="entry name" value="ABC_TRANSPORTER_1"/>
    <property type="match status" value="1"/>
</dbReference>
<accession>H0E821</accession>
<keyword evidence="8" id="KW-1185">Reference proteome</keyword>
<evidence type="ECO:0000256" key="4">
    <source>
        <dbReference type="ARBA" id="ARBA00022840"/>
    </source>
</evidence>
<dbReference type="GO" id="GO:0015658">
    <property type="term" value="F:branched-chain amino acid transmembrane transporter activity"/>
    <property type="evidence" value="ECO:0007669"/>
    <property type="project" value="TreeGrafter"/>
</dbReference>
<dbReference type="PATRIC" id="fig|1097667.3.peg.2953"/>
<evidence type="ECO:0000256" key="5">
    <source>
        <dbReference type="ARBA" id="ARBA00022970"/>
    </source>
</evidence>
<evidence type="ECO:0000313" key="8">
    <source>
        <dbReference type="Proteomes" id="UP000005143"/>
    </source>
</evidence>
<evidence type="ECO:0000256" key="1">
    <source>
        <dbReference type="ARBA" id="ARBA00005417"/>
    </source>
</evidence>
<dbReference type="InterPro" id="IPR003593">
    <property type="entry name" value="AAA+_ATPase"/>
</dbReference>
<dbReference type="GO" id="GO:0015807">
    <property type="term" value="P:L-amino acid transport"/>
    <property type="evidence" value="ECO:0007669"/>
    <property type="project" value="TreeGrafter"/>
</dbReference>
<dbReference type="Proteomes" id="UP000005143">
    <property type="component" value="Unassembled WGS sequence"/>
</dbReference>
<dbReference type="CDD" id="cd03224">
    <property type="entry name" value="ABC_TM1139_LivF_branched"/>
    <property type="match status" value="1"/>
</dbReference>
<dbReference type="EMBL" id="AGUD01000238">
    <property type="protein sequence ID" value="EHN10219.1"/>
    <property type="molecule type" value="Genomic_DNA"/>
</dbReference>
<evidence type="ECO:0000313" key="7">
    <source>
        <dbReference type="EMBL" id="EHN10219.1"/>
    </source>
</evidence>
<dbReference type="GO" id="GO:0005524">
    <property type="term" value="F:ATP binding"/>
    <property type="evidence" value="ECO:0007669"/>
    <property type="project" value="UniProtKB-KW"/>
</dbReference>
<sequence>MTSDAATVALAATPRDAALALADVSVARGGRPVVRGVDLEVPAGQVTALLGPNGAGKSTLVLGIGGVLPIAGAVRIGGRDLAGRSPHQIRAAGLAVVPEGHRVLRGLSVADNLRAAGTGVSRSALRAGIEQAWVTFPELEARQGQLAGRLSGGQQQMLAIASALVGQPSYVIIDELSLGLAPVVVERLEPVVRGIAERGIGVLLIEQFATVALRLADRVAIMDRGRIGFRGVADELADRPELLHGVYLAG</sequence>
<dbReference type="InterPro" id="IPR003439">
    <property type="entry name" value="ABC_transporter-like_ATP-bd"/>
</dbReference>
<dbReference type="PANTHER" id="PTHR43820:SF4">
    <property type="entry name" value="HIGH-AFFINITY BRANCHED-CHAIN AMINO ACID TRANSPORT ATP-BINDING PROTEIN LIVF"/>
    <property type="match status" value="1"/>
</dbReference>
<proteinExistence type="inferred from homology"/>
<reference evidence="7 8" key="1">
    <citation type="journal article" date="2013" name="Biodegradation">
        <title>Quantitative proteomic analysis of ibuprofen-degrading Patulibacter sp. strain I11.</title>
        <authorList>
            <person name="Almeida B."/>
            <person name="Kjeldal H."/>
            <person name="Lolas I."/>
            <person name="Knudsen A.D."/>
            <person name="Carvalho G."/>
            <person name="Nielsen K.L."/>
            <person name="Barreto Crespo M.T."/>
            <person name="Stensballe A."/>
            <person name="Nielsen J.L."/>
        </authorList>
    </citation>
    <scope>NUCLEOTIDE SEQUENCE [LARGE SCALE GENOMIC DNA]</scope>
    <source>
        <strain evidence="7 8">I11</strain>
    </source>
</reference>
<keyword evidence="2" id="KW-0813">Transport</keyword>
<dbReference type="SMART" id="SM00382">
    <property type="entry name" value="AAA"/>
    <property type="match status" value="1"/>
</dbReference>
<dbReference type="PROSITE" id="PS50893">
    <property type="entry name" value="ABC_TRANSPORTER_2"/>
    <property type="match status" value="1"/>
</dbReference>
<evidence type="ECO:0000259" key="6">
    <source>
        <dbReference type="PROSITE" id="PS50893"/>
    </source>
</evidence>
<comment type="caution">
    <text evidence="7">The sequence shown here is derived from an EMBL/GenBank/DDBJ whole genome shotgun (WGS) entry which is preliminary data.</text>
</comment>
<dbReference type="SUPFAM" id="SSF52540">
    <property type="entry name" value="P-loop containing nucleoside triphosphate hydrolases"/>
    <property type="match status" value="1"/>
</dbReference>
<evidence type="ECO:0000256" key="3">
    <source>
        <dbReference type="ARBA" id="ARBA00022741"/>
    </source>
</evidence>
<dbReference type="PANTHER" id="PTHR43820">
    <property type="entry name" value="HIGH-AFFINITY BRANCHED-CHAIN AMINO ACID TRANSPORT ATP-BINDING PROTEIN LIVF"/>
    <property type="match status" value="1"/>
</dbReference>
<feature type="domain" description="ABC transporter" evidence="6">
    <location>
        <begin position="19"/>
        <end position="249"/>
    </location>
</feature>
<dbReference type="Pfam" id="PF00005">
    <property type="entry name" value="ABC_tran"/>
    <property type="match status" value="1"/>
</dbReference>
<keyword evidence="3" id="KW-0547">Nucleotide-binding</keyword>
<dbReference type="GO" id="GO:0016887">
    <property type="term" value="F:ATP hydrolysis activity"/>
    <property type="evidence" value="ECO:0007669"/>
    <property type="project" value="InterPro"/>
</dbReference>
<dbReference type="AlphaFoldDB" id="H0E821"/>
<name>H0E821_9ACTN</name>
<dbReference type="InterPro" id="IPR052156">
    <property type="entry name" value="BCAA_Transport_ATP-bd_LivF"/>
</dbReference>
<keyword evidence="4 7" id="KW-0067">ATP-binding</keyword>
<dbReference type="InterPro" id="IPR027417">
    <property type="entry name" value="P-loop_NTPase"/>
</dbReference>
<dbReference type="OrthoDB" id="9776369at2"/>
<dbReference type="InterPro" id="IPR017871">
    <property type="entry name" value="ABC_transporter-like_CS"/>
</dbReference>
<keyword evidence="5" id="KW-0029">Amino-acid transport</keyword>
<gene>
    <name evidence="7" type="ORF">PAI11_29780</name>
</gene>